<dbReference type="PANTHER" id="PTHR35093:SF8">
    <property type="entry name" value="OUTER MEMBRANE PROTEIN NMB0088-RELATED"/>
    <property type="match status" value="1"/>
</dbReference>
<dbReference type="EMBL" id="QRYC01000003">
    <property type="protein sequence ID" value="RGU58071.1"/>
    <property type="molecule type" value="Genomic_DNA"/>
</dbReference>
<organism evidence="13 16">
    <name type="scientific">Odoribacter splanchnicus</name>
    <dbReference type="NCBI Taxonomy" id="28118"/>
    <lineage>
        <taxon>Bacteria</taxon>
        <taxon>Pseudomonadati</taxon>
        <taxon>Bacteroidota</taxon>
        <taxon>Bacteroidia</taxon>
        <taxon>Bacteroidales</taxon>
        <taxon>Odoribacteraceae</taxon>
        <taxon>Odoribacter</taxon>
    </lineage>
</organism>
<evidence type="ECO:0000313" key="9">
    <source>
        <dbReference type="EMBL" id="MCG4958653.1"/>
    </source>
</evidence>
<dbReference type="EMBL" id="QSCO01000002">
    <property type="protein sequence ID" value="RGY09568.1"/>
    <property type="molecule type" value="Genomic_DNA"/>
</dbReference>
<evidence type="ECO:0000256" key="1">
    <source>
        <dbReference type="ARBA" id="ARBA00004571"/>
    </source>
</evidence>
<dbReference type="OMA" id="RWEGWSK"/>
<feature type="chain" id="PRO_5042691616" evidence="8">
    <location>
        <begin position="20"/>
        <end position="431"/>
    </location>
</feature>
<dbReference type="Proteomes" id="UP000284434">
    <property type="component" value="Unassembled WGS sequence"/>
</dbReference>
<evidence type="ECO:0000256" key="8">
    <source>
        <dbReference type="SAM" id="SignalP"/>
    </source>
</evidence>
<dbReference type="Pfam" id="PF03349">
    <property type="entry name" value="Toluene_X"/>
    <property type="match status" value="1"/>
</dbReference>
<evidence type="ECO:0000256" key="7">
    <source>
        <dbReference type="ARBA" id="ARBA00023237"/>
    </source>
</evidence>
<evidence type="ECO:0000256" key="3">
    <source>
        <dbReference type="ARBA" id="ARBA00022452"/>
    </source>
</evidence>
<proteinExistence type="inferred from homology"/>
<keyword evidence="3" id="KW-1134">Transmembrane beta strand</keyword>
<evidence type="ECO:0000313" key="16">
    <source>
        <dbReference type="Proteomes" id="UP000284434"/>
    </source>
</evidence>
<evidence type="ECO:0000313" key="10">
    <source>
        <dbReference type="EMBL" id="MDB9221884.1"/>
    </source>
</evidence>
<name>A0A1Y3XUK2_9BACT</name>
<protein>
    <submittedName>
        <fullName evidence="13">Aromatic hydrocarbon degradation protein</fullName>
    </submittedName>
    <submittedName>
        <fullName evidence="9">Outer membrane protein transport protein</fullName>
    </submittedName>
</protein>
<dbReference type="EMBL" id="JAQMRD010000002">
    <property type="protein sequence ID" value="MDB9221884.1"/>
    <property type="molecule type" value="Genomic_DNA"/>
</dbReference>
<keyword evidence="5 8" id="KW-0732">Signal</keyword>
<dbReference type="GeneID" id="61276477"/>
<evidence type="ECO:0000313" key="13">
    <source>
        <dbReference type="EMBL" id="RGY09568.1"/>
    </source>
</evidence>
<evidence type="ECO:0000256" key="2">
    <source>
        <dbReference type="ARBA" id="ARBA00008163"/>
    </source>
</evidence>
<dbReference type="RefSeq" id="WP_013613404.1">
    <property type="nucleotide sequence ID" value="NZ_BAABYK010000001.1"/>
</dbReference>
<dbReference type="EMBL" id="QRYW01000021">
    <property type="protein sequence ID" value="RGV25723.1"/>
    <property type="molecule type" value="Genomic_DNA"/>
</dbReference>
<keyword evidence="4" id="KW-0812">Transmembrane</keyword>
<dbReference type="EMBL" id="JAKNDN010000003">
    <property type="protein sequence ID" value="MCG4958653.1"/>
    <property type="molecule type" value="Genomic_DNA"/>
</dbReference>
<feature type="signal peptide" evidence="8">
    <location>
        <begin position="1"/>
        <end position="19"/>
    </location>
</feature>
<reference evidence="14 15" key="1">
    <citation type="submission" date="2018-08" db="EMBL/GenBank/DDBJ databases">
        <title>A genome reference for cultivated species of the human gut microbiota.</title>
        <authorList>
            <person name="Zou Y."/>
            <person name="Xue W."/>
            <person name="Luo G."/>
        </authorList>
    </citation>
    <scope>NUCLEOTIDE SEQUENCE [LARGE SCALE GENOMIC DNA]</scope>
    <source>
        <strain evidence="12 14">AF14-6AC</strain>
        <strain evidence="11 15">AF16-14</strain>
        <strain evidence="13 16">OF03-11</strain>
    </source>
</reference>
<dbReference type="AlphaFoldDB" id="A0A1Y3XUK2"/>
<evidence type="ECO:0000313" key="14">
    <source>
        <dbReference type="Proteomes" id="UP000283426"/>
    </source>
</evidence>
<dbReference type="Proteomes" id="UP001199750">
    <property type="component" value="Unassembled WGS sequence"/>
</dbReference>
<evidence type="ECO:0000313" key="12">
    <source>
        <dbReference type="EMBL" id="RGV25723.1"/>
    </source>
</evidence>
<keyword evidence="6" id="KW-0472">Membrane</keyword>
<evidence type="ECO:0000256" key="5">
    <source>
        <dbReference type="ARBA" id="ARBA00022729"/>
    </source>
</evidence>
<evidence type="ECO:0000313" key="15">
    <source>
        <dbReference type="Proteomes" id="UP000284243"/>
    </source>
</evidence>
<dbReference type="Proteomes" id="UP001212263">
    <property type="component" value="Unassembled WGS sequence"/>
</dbReference>
<comment type="subcellular location">
    <subcellularLocation>
        <location evidence="1">Cell outer membrane</location>
        <topology evidence="1">Multi-pass membrane protein</topology>
    </subcellularLocation>
</comment>
<gene>
    <name evidence="12" type="ORF">DWW24_10695</name>
    <name evidence="11" type="ORF">DWW57_03165</name>
    <name evidence="13" type="ORF">DXA53_01940</name>
    <name evidence="9" type="ORF">L0P03_02130</name>
    <name evidence="10" type="ORF">PN645_02555</name>
</gene>
<evidence type="ECO:0000256" key="4">
    <source>
        <dbReference type="ARBA" id="ARBA00022692"/>
    </source>
</evidence>
<evidence type="ECO:0000256" key="6">
    <source>
        <dbReference type="ARBA" id="ARBA00023136"/>
    </source>
</evidence>
<dbReference type="GO" id="GO:0015483">
    <property type="term" value="F:long-chain fatty acid transporting porin activity"/>
    <property type="evidence" value="ECO:0007669"/>
    <property type="project" value="TreeGrafter"/>
</dbReference>
<sequence length="431" mass="47374">MKKLFLSLLASVTLSSAFAEGYQVNVLSTKQTGMGHVGTGMKLGAESMHFNPAGLVYLNGHMDMSVGISGIFSNARYKNGDYSAKTDNSVGTPVYAYVGYRIYDNLAAGISLTTPYGNSLKWPQAWKGAHLIQDITLKSYIIQPTLSYKILDNLSVGVGLQIAMGNVNLSRALLPVGALVPILGADYQDVVPVSATLDGKSKVKLGYHIGVMYDVCDKVTLGLSYRSRVRMKVKEGTAELDYASEKIKDLLDATGQIPPLDKGTFHAQLPLPSNTTFGVSYRPTDRWELALDLQFVGWSAYDSLNVVFNEKVLKIEDIKAEKNYKNTMIYRIGAQYMATDRLDVRLGLYYDQSPIRKNNYNPETPGMGKIGISTGCSFEPYRNLQIDFAFLYIQGVSRHGSYPDKYSPGGKFSGKYESNAVSASLGLAYRF</sequence>
<dbReference type="Proteomes" id="UP000284243">
    <property type="component" value="Unassembled WGS sequence"/>
</dbReference>
<dbReference type="PANTHER" id="PTHR35093">
    <property type="entry name" value="OUTER MEMBRANE PROTEIN NMB0088-RELATED"/>
    <property type="match status" value="1"/>
</dbReference>
<comment type="similarity">
    <text evidence="2">Belongs to the OmpP1/FadL family.</text>
</comment>
<dbReference type="GO" id="GO:0009279">
    <property type="term" value="C:cell outer membrane"/>
    <property type="evidence" value="ECO:0007669"/>
    <property type="project" value="UniProtKB-SubCell"/>
</dbReference>
<comment type="caution">
    <text evidence="13">The sequence shown here is derived from an EMBL/GenBank/DDBJ whole genome shotgun (WGS) entry which is preliminary data.</text>
</comment>
<reference evidence="10" key="3">
    <citation type="submission" date="2023-01" db="EMBL/GenBank/DDBJ databases">
        <title>Human gut microbiome strain richness.</title>
        <authorList>
            <person name="Chen-Liaw A."/>
        </authorList>
    </citation>
    <scope>NUCLEOTIDE SEQUENCE</scope>
    <source>
        <strain evidence="10">RTP21484st1_B7_RTP21484_190118</strain>
    </source>
</reference>
<evidence type="ECO:0000313" key="11">
    <source>
        <dbReference type="EMBL" id="RGU58071.1"/>
    </source>
</evidence>
<dbReference type="InterPro" id="IPR005017">
    <property type="entry name" value="OMPP1/FadL/TodX"/>
</dbReference>
<accession>A0A1Y3XUK2</accession>
<keyword evidence="7" id="KW-0998">Cell outer membrane</keyword>
<dbReference type="Gene3D" id="2.40.160.60">
    <property type="entry name" value="Outer membrane protein transport protein (OMPP1/FadL/TodX)"/>
    <property type="match status" value="1"/>
</dbReference>
<reference evidence="9" key="2">
    <citation type="submission" date="2022-01" db="EMBL/GenBank/DDBJ databases">
        <title>Collection of gut derived symbiotic bacterial strains cultured from healthy donors.</title>
        <authorList>
            <person name="Lin H."/>
            <person name="Kohout C."/>
            <person name="Waligurski E."/>
            <person name="Pamer E.G."/>
        </authorList>
    </citation>
    <scope>NUCLEOTIDE SEQUENCE</scope>
    <source>
        <strain evidence="9">DFI.1.149</strain>
    </source>
</reference>
<dbReference type="SUPFAM" id="SSF56935">
    <property type="entry name" value="Porins"/>
    <property type="match status" value="1"/>
</dbReference>
<dbReference type="Proteomes" id="UP000283426">
    <property type="component" value="Unassembled WGS sequence"/>
</dbReference>